<dbReference type="Proteomes" id="UP000434172">
    <property type="component" value="Unassembled WGS sequence"/>
</dbReference>
<sequence>MPTLIPHNPPIMTGAASTLKKVGTSFWSS</sequence>
<comment type="caution">
    <text evidence="1">The sequence shown here is derived from an EMBL/GenBank/DDBJ whole genome shotgun (WGS) entry which is preliminary data.</text>
</comment>
<proteinExistence type="predicted"/>
<keyword evidence="2" id="KW-1185">Reference proteome</keyword>
<gene>
    <name evidence="1" type="ORF">GQ607_002710</name>
</gene>
<evidence type="ECO:0000313" key="1">
    <source>
        <dbReference type="EMBL" id="KAF0329943.1"/>
    </source>
</evidence>
<name>A0A8H3WSN2_9PEZI</name>
<dbReference type="EMBL" id="WOWK01000009">
    <property type="protein sequence ID" value="KAF0329943.1"/>
    <property type="molecule type" value="Genomic_DNA"/>
</dbReference>
<evidence type="ECO:0000313" key="2">
    <source>
        <dbReference type="Proteomes" id="UP000434172"/>
    </source>
</evidence>
<accession>A0A8H3WSN2</accession>
<protein>
    <submittedName>
        <fullName evidence="1">Uncharacterized protein</fullName>
    </submittedName>
</protein>
<dbReference type="AlphaFoldDB" id="A0A8H3WSN2"/>
<organism evidence="1 2">
    <name type="scientific">Colletotrichum asianum</name>
    <dbReference type="NCBI Taxonomy" id="702518"/>
    <lineage>
        <taxon>Eukaryota</taxon>
        <taxon>Fungi</taxon>
        <taxon>Dikarya</taxon>
        <taxon>Ascomycota</taxon>
        <taxon>Pezizomycotina</taxon>
        <taxon>Sordariomycetes</taxon>
        <taxon>Hypocreomycetidae</taxon>
        <taxon>Glomerellales</taxon>
        <taxon>Glomerellaceae</taxon>
        <taxon>Colletotrichum</taxon>
        <taxon>Colletotrichum gloeosporioides species complex</taxon>
    </lineage>
</organism>
<reference evidence="1 2" key="1">
    <citation type="submission" date="2019-12" db="EMBL/GenBank/DDBJ databases">
        <title>A genome sequence resource for the geographically widespread anthracnose pathogen Colletotrichum asianum.</title>
        <authorList>
            <person name="Meng Y."/>
        </authorList>
    </citation>
    <scope>NUCLEOTIDE SEQUENCE [LARGE SCALE GENOMIC DNA]</scope>
    <source>
        <strain evidence="1 2">ICMP 18580</strain>
    </source>
</reference>